<reference evidence="1 2" key="1">
    <citation type="submission" date="2017-11" db="EMBL/GenBank/DDBJ databases">
        <title>Draft genome sequences of strains TRE 1, TRE D, TRE H and TRI 7, isolated from tamarins, belonging to four potential novel Bifidobacterium species.</title>
        <authorList>
            <person name="Mattarelli P."/>
            <person name="Modesto M."/>
            <person name="Bonetti A."/>
            <person name="Puglisi E."/>
            <person name="Morelli L."/>
        </authorList>
    </citation>
    <scope>NUCLEOTIDE SEQUENCE [LARGE SCALE GENOMIC DNA]</scope>
    <source>
        <strain evidence="2">TRED</strain>
    </source>
</reference>
<dbReference type="Pfam" id="PF08665">
    <property type="entry name" value="PglZ"/>
    <property type="match status" value="1"/>
</dbReference>
<dbReference type="Proteomes" id="UP000228755">
    <property type="component" value="Unassembled WGS sequence"/>
</dbReference>
<keyword evidence="2" id="KW-1185">Reference proteome</keyword>
<accession>A0A2M9HSW1</accession>
<evidence type="ECO:0000313" key="1">
    <source>
        <dbReference type="EMBL" id="PJM79906.1"/>
    </source>
</evidence>
<name>A0A2M9HSW1_9BIFI</name>
<dbReference type="NCBIfam" id="TIGR02687">
    <property type="entry name" value="BREX-1 system phosphatase PglZ type A"/>
    <property type="match status" value="1"/>
</dbReference>
<protein>
    <submittedName>
        <fullName evidence="1">BREX-1 system phosphatase PglZ type A</fullName>
    </submittedName>
</protein>
<dbReference type="InterPro" id="IPR014060">
    <property type="entry name" value="PglZ"/>
</dbReference>
<comment type="caution">
    <text evidence="1">The sequence shown here is derived from an EMBL/GenBank/DDBJ whole genome shotgun (WGS) entry which is preliminary data.</text>
</comment>
<sequence length="878" mass="98723">MSSGEQIGRLLAARFAAFDGTPHSEGRVVFWHDEHGEFTQLVDEIAGPSSSIEVLRDVEVVRVERNPFALKYRMLIDQPTTKFLVYLPGKLPNNEDNWLLDLELAYGPLFTADKLTMIINELFPHEASAETRETWLDIMQSTKQFFDDDDLVDALAKRLRAEDDKRDFQAKMIAVLLDLPAGEHSLQAIWRKLLAQYAQDDADGIERIAAMGLSDYHWSGTRAIYRFDAARELKHPTVKDFVLWLFRLAWNGFSDAEHGVDYYANIRRDFDMWRNDPRFTQVMRTLADDAFRELSLNTTVVNMGLEELASHDIFHEVDEQLVELLCAALGNESIADSDVQRIVESRRYGLWHDHYAKDYAIIAAASALRAQLRAARPLMESIASSQQGFQLYASDLYRADGCYRKFIAAWKRGNAPFSGMPIAKSLEQEYSRYQDDLAVKWQSQINTMQNWAINEVPSQARFYERNVKKVTDANKKIAVIISDGLRYEVAQEFCERLTAQSRWNATIESQLSTMPSYTQLGMAALLPHKTLALDASEHYYVQADGRPTDGKDARAAILATVGGNAIKSDDLLHMKRDEYRDLVKHANVLYVYHNAIDATGDDAANESSVFEACSRTIDELDTIVKRLANANVTNMIVTADHGFLYQNHAVKESEWLSETPSGDAIWQKKPRFVIGSNLAHKPAFTTFTAAQVGLDDSRGEGVTIQIPNGIHRLRIPGSGVRYVHGGAALPEIVVPIIHINKGRTAAGDARQVEFRILQSTDRITTGQITVDFLQTEPVGGKVSERTVLAGLWGVEQDGNAVLISNEVPLAFSSTSKEIAERHMPATFLLTSDADRFNNTVIELRLSERISGSSQMRTLGIKAEYRLQRGLIIDDGFDF</sequence>
<dbReference type="EMBL" id="PGLQ01000001">
    <property type="protein sequence ID" value="PJM79906.1"/>
    <property type="molecule type" value="Genomic_DNA"/>
</dbReference>
<dbReference type="InterPro" id="IPR017850">
    <property type="entry name" value="Alkaline_phosphatase_core_sf"/>
</dbReference>
<dbReference type="Gene3D" id="3.40.720.10">
    <property type="entry name" value="Alkaline Phosphatase, subunit A"/>
    <property type="match status" value="1"/>
</dbReference>
<dbReference type="RefSeq" id="WP_100495677.1">
    <property type="nucleotide sequence ID" value="NZ_PGLQ01000001.1"/>
</dbReference>
<dbReference type="SUPFAM" id="SSF53649">
    <property type="entry name" value="Alkaline phosphatase-like"/>
    <property type="match status" value="1"/>
</dbReference>
<dbReference type="AlphaFoldDB" id="A0A2M9HSW1"/>
<proteinExistence type="predicted"/>
<dbReference type="OrthoDB" id="9769734at2"/>
<gene>
    <name evidence="1" type="ORF">CUU80_01855</name>
</gene>
<organism evidence="1 2">
    <name type="scientific">Bifidobacterium scaligerum</name>
    <dbReference type="NCBI Taxonomy" id="2052656"/>
    <lineage>
        <taxon>Bacteria</taxon>
        <taxon>Bacillati</taxon>
        <taxon>Actinomycetota</taxon>
        <taxon>Actinomycetes</taxon>
        <taxon>Bifidobacteriales</taxon>
        <taxon>Bifidobacteriaceae</taxon>
        <taxon>Bifidobacterium</taxon>
    </lineage>
</organism>
<evidence type="ECO:0000313" key="2">
    <source>
        <dbReference type="Proteomes" id="UP000228755"/>
    </source>
</evidence>